<dbReference type="GO" id="GO:0008270">
    <property type="term" value="F:zinc ion binding"/>
    <property type="evidence" value="ECO:0007669"/>
    <property type="project" value="UniProtKB-UniRule"/>
</dbReference>
<dbReference type="Proteomes" id="UP000606274">
    <property type="component" value="Unassembled WGS sequence"/>
</dbReference>
<dbReference type="GO" id="GO:0006508">
    <property type="term" value="P:proteolysis"/>
    <property type="evidence" value="ECO:0007669"/>
    <property type="project" value="UniProtKB-KW"/>
</dbReference>
<dbReference type="InterPro" id="IPR024079">
    <property type="entry name" value="MetalloPept_cat_dom_sf"/>
</dbReference>
<keyword evidence="2 8" id="KW-0479">Metal-binding</keyword>
<evidence type="ECO:0000256" key="2">
    <source>
        <dbReference type="ARBA" id="ARBA00022723"/>
    </source>
</evidence>
<reference evidence="12" key="1">
    <citation type="submission" date="2020-08" db="EMBL/GenBank/DDBJ databases">
        <title>Chromosome-level assembly of Southern catfish (Silurus meridionalis) provides insights into visual adaptation to the nocturnal and benthic lifestyles.</title>
        <authorList>
            <person name="Zhang Y."/>
            <person name="Wang D."/>
            <person name="Peng Z."/>
        </authorList>
    </citation>
    <scope>NUCLEOTIDE SEQUENCE</scope>
    <source>
        <strain evidence="12">SWU-2019-XX</strain>
        <tissue evidence="12">Muscle</tissue>
    </source>
</reference>
<feature type="binding site" evidence="8">
    <location>
        <position position="192"/>
    </location>
    <ligand>
        <name>Zn(2+)</name>
        <dbReference type="ChEBI" id="CHEBI:29105"/>
        <note>catalytic</note>
    </ligand>
</feature>
<dbReference type="FunFam" id="3.40.390.10:FF:000038">
    <property type="entry name" value="Metalloendopeptidase"/>
    <property type="match status" value="1"/>
</dbReference>
<dbReference type="PANTHER" id="PTHR10127:SF899">
    <property type="entry name" value="ASTACIN-LIKE METALLOENDOPEPTIDASE-RELATED"/>
    <property type="match status" value="1"/>
</dbReference>
<dbReference type="PANTHER" id="PTHR10127">
    <property type="entry name" value="DISCOIDIN, CUB, EGF, LAMININ , AND ZINC METALLOPROTEASE DOMAIN CONTAINING"/>
    <property type="match status" value="1"/>
</dbReference>
<evidence type="ECO:0000256" key="5">
    <source>
        <dbReference type="ARBA" id="ARBA00022833"/>
    </source>
</evidence>
<evidence type="ECO:0000256" key="1">
    <source>
        <dbReference type="ARBA" id="ARBA00022670"/>
    </source>
</evidence>
<feature type="binding site" evidence="8">
    <location>
        <position position="202"/>
    </location>
    <ligand>
        <name>Zn(2+)</name>
        <dbReference type="ChEBI" id="CHEBI:29105"/>
        <note>catalytic</note>
    </ligand>
</feature>
<evidence type="ECO:0000256" key="9">
    <source>
        <dbReference type="RuleBase" id="RU361183"/>
    </source>
</evidence>
<name>A0A8T0A7J6_SILME</name>
<dbReference type="CDD" id="cd04283">
    <property type="entry name" value="ZnMc_hatching_enzyme"/>
    <property type="match status" value="1"/>
</dbReference>
<evidence type="ECO:0000256" key="4">
    <source>
        <dbReference type="ARBA" id="ARBA00022801"/>
    </source>
</evidence>
<evidence type="ECO:0000256" key="3">
    <source>
        <dbReference type="ARBA" id="ARBA00022729"/>
    </source>
</evidence>
<dbReference type="PRINTS" id="PR00480">
    <property type="entry name" value="ASTACIN"/>
</dbReference>
<dbReference type="Pfam" id="PF01400">
    <property type="entry name" value="Astacin"/>
    <property type="match status" value="1"/>
</dbReference>
<evidence type="ECO:0000313" key="12">
    <source>
        <dbReference type="EMBL" id="KAF7687920.1"/>
    </source>
</evidence>
<feature type="transmembrane region" description="Helical" evidence="10">
    <location>
        <begin position="15"/>
        <end position="34"/>
    </location>
</feature>
<keyword evidence="10" id="KW-0812">Transmembrane</keyword>
<dbReference type="Gene3D" id="3.40.390.10">
    <property type="entry name" value="Collagenase (Catalytic Domain)"/>
    <property type="match status" value="1"/>
</dbReference>
<evidence type="ECO:0000259" key="11">
    <source>
        <dbReference type="PROSITE" id="PS51864"/>
    </source>
</evidence>
<sequence>MFFCLSVLHFQCCDTFIMSLIQGIVLLLLSISLVQSRSIKVLDNVLSEEIDKSTDPDFYSVSAIIERANKNIEKSKSGFNITHGDIAEYTGLQNADPCTARGCKWPRNQNGNVNVPFVISRQYSPNERNVILRGLESFQRSTCVRFVPRTNEEHFLNIISDNGCYSFIGRRSGRQVVSLQRGGCVFHNIVQHELLHALGFHHEQNRSDRDQHVRILLQNVLRGQEHNFNIVNTNNLRTPYDYNSVMQYERFAFSSNRQPTILPIPDNNVSIGRATEMSPNDILRINRLYCS</sequence>
<feature type="domain" description="Peptidase M12A" evidence="11">
    <location>
        <begin position="94"/>
        <end position="291"/>
    </location>
</feature>
<keyword evidence="7" id="KW-1015">Disulfide bond</keyword>
<evidence type="ECO:0000256" key="7">
    <source>
        <dbReference type="ARBA" id="ARBA00023157"/>
    </source>
</evidence>
<dbReference type="EC" id="3.4.24.-" evidence="9"/>
<dbReference type="GO" id="GO:0004222">
    <property type="term" value="F:metalloendopeptidase activity"/>
    <property type="evidence" value="ECO:0007669"/>
    <property type="project" value="UniProtKB-UniRule"/>
</dbReference>
<comment type="caution">
    <text evidence="12">The sequence shown here is derived from an EMBL/GenBank/DDBJ whole genome shotgun (WGS) entry which is preliminary data.</text>
</comment>
<keyword evidence="4 8" id="KW-0378">Hydrolase</keyword>
<comment type="caution">
    <text evidence="8">Lacks conserved residue(s) required for the propagation of feature annotation.</text>
</comment>
<keyword evidence="13" id="KW-1185">Reference proteome</keyword>
<organism evidence="12 13">
    <name type="scientific">Silurus meridionalis</name>
    <name type="common">Southern catfish</name>
    <name type="synonym">Silurus soldatovi meridionalis</name>
    <dbReference type="NCBI Taxonomy" id="175797"/>
    <lineage>
        <taxon>Eukaryota</taxon>
        <taxon>Metazoa</taxon>
        <taxon>Chordata</taxon>
        <taxon>Craniata</taxon>
        <taxon>Vertebrata</taxon>
        <taxon>Euteleostomi</taxon>
        <taxon>Actinopterygii</taxon>
        <taxon>Neopterygii</taxon>
        <taxon>Teleostei</taxon>
        <taxon>Ostariophysi</taxon>
        <taxon>Siluriformes</taxon>
        <taxon>Siluridae</taxon>
        <taxon>Silurus</taxon>
    </lineage>
</organism>
<proteinExistence type="predicted"/>
<dbReference type="InterPro" id="IPR034039">
    <property type="entry name" value="ZnMP_hatching_enz"/>
</dbReference>
<dbReference type="EMBL" id="JABFDY010000026">
    <property type="protein sequence ID" value="KAF7687920.1"/>
    <property type="molecule type" value="Genomic_DNA"/>
</dbReference>
<accession>A0A8T0A7J6</accession>
<keyword evidence="6 8" id="KW-0482">Metalloprotease</keyword>
<dbReference type="PROSITE" id="PS51864">
    <property type="entry name" value="ASTACIN"/>
    <property type="match status" value="1"/>
</dbReference>
<evidence type="ECO:0000256" key="6">
    <source>
        <dbReference type="ARBA" id="ARBA00023049"/>
    </source>
</evidence>
<keyword evidence="3" id="KW-0732">Signal</keyword>
<feature type="binding site" evidence="8">
    <location>
        <position position="196"/>
    </location>
    <ligand>
        <name>Zn(2+)</name>
        <dbReference type="ChEBI" id="CHEBI:29105"/>
        <note>catalytic</note>
    </ligand>
</feature>
<keyword evidence="10" id="KW-0472">Membrane</keyword>
<keyword evidence="5 8" id="KW-0862">Zinc</keyword>
<dbReference type="SUPFAM" id="SSF55486">
    <property type="entry name" value="Metalloproteases ('zincins'), catalytic domain"/>
    <property type="match status" value="1"/>
</dbReference>
<dbReference type="InterPro" id="IPR006026">
    <property type="entry name" value="Peptidase_Metallo"/>
</dbReference>
<dbReference type="OrthoDB" id="291007at2759"/>
<dbReference type="InterPro" id="IPR001506">
    <property type="entry name" value="Peptidase_M12A"/>
</dbReference>
<protein>
    <recommendedName>
        <fullName evidence="9">Metalloendopeptidase</fullName>
        <ecNumber evidence="9">3.4.24.-</ecNumber>
    </recommendedName>
</protein>
<evidence type="ECO:0000313" key="13">
    <source>
        <dbReference type="Proteomes" id="UP000606274"/>
    </source>
</evidence>
<comment type="cofactor">
    <cofactor evidence="8 9">
        <name>Zn(2+)</name>
        <dbReference type="ChEBI" id="CHEBI:29105"/>
    </cofactor>
    <text evidence="8 9">Binds 1 zinc ion per subunit.</text>
</comment>
<keyword evidence="10" id="KW-1133">Transmembrane helix</keyword>
<gene>
    <name evidence="12" type="ORF">HF521_013926</name>
</gene>
<dbReference type="AlphaFoldDB" id="A0A8T0A7J6"/>
<evidence type="ECO:0000256" key="10">
    <source>
        <dbReference type="SAM" id="Phobius"/>
    </source>
</evidence>
<evidence type="ECO:0000256" key="8">
    <source>
        <dbReference type="PROSITE-ProRule" id="PRU01211"/>
    </source>
</evidence>
<dbReference type="SMART" id="SM00235">
    <property type="entry name" value="ZnMc"/>
    <property type="match status" value="1"/>
</dbReference>
<feature type="active site" evidence="8">
    <location>
        <position position="193"/>
    </location>
</feature>
<keyword evidence="1 8" id="KW-0645">Protease</keyword>